<accession>A0A9X4QUD1</accession>
<proteinExistence type="predicted"/>
<keyword evidence="3" id="KW-1185">Reference proteome</keyword>
<dbReference type="AlphaFoldDB" id="A0A9X4QUD1"/>
<feature type="region of interest" description="Disordered" evidence="1">
    <location>
        <begin position="55"/>
        <end position="82"/>
    </location>
</feature>
<dbReference type="Proteomes" id="UP001153404">
    <property type="component" value="Unassembled WGS sequence"/>
</dbReference>
<organism evidence="2 3">
    <name type="scientific">Cohnella rhizosphaerae</name>
    <dbReference type="NCBI Taxonomy" id="1457232"/>
    <lineage>
        <taxon>Bacteria</taxon>
        <taxon>Bacillati</taxon>
        <taxon>Bacillota</taxon>
        <taxon>Bacilli</taxon>
        <taxon>Bacillales</taxon>
        <taxon>Paenibacillaceae</taxon>
        <taxon>Cohnella</taxon>
    </lineage>
</organism>
<dbReference type="RefSeq" id="WP_277533808.1">
    <property type="nucleotide sequence ID" value="NZ_JAPDIA010000007.1"/>
</dbReference>
<reference evidence="2" key="1">
    <citation type="submission" date="2022-10" db="EMBL/GenBank/DDBJ databases">
        <title>Comparative genomic analysis of Cohnella hashimotonis sp. nov., isolated from the International Space Station.</title>
        <authorList>
            <person name="Simpson A."/>
            <person name="Venkateswaran K."/>
        </authorList>
    </citation>
    <scope>NUCLEOTIDE SEQUENCE</scope>
    <source>
        <strain evidence="2">DSM 28161</strain>
    </source>
</reference>
<evidence type="ECO:0000313" key="2">
    <source>
        <dbReference type="EMBL" id="MDG0811288.1"/>
    </source>
</evidence>
<dbReference type="EMBL" id="JAPDIA010000007">
    <property type="protein sequence ID" value="MDG0811288.1"/>
    <property type="molecule type" value="Genomic_DNA"/>
</dbReference>
<gene>
    <name evidence="2" type="ORF">OMP40_19370</name>
</gene>
<evidence type="ECO:0000313" key="3">
    <source>
        <dbReference type="Proteomes" id="UP001153404"/>
    </source>
</evidence>
<comment type="caution">
    <text evidence="2">The sequence shown here is derived from an EMBL/GenBank/DDBJ whole genome shotgun (WGS) entry which is preliminary data.</text>
</comment>
<evidence type="ECO:0000256" key="1">
    <source>
        <dbReference type="SAM" id="MobiDB-lite"/>
    </source>
</evidence>
<sequence length="82" mass="9307">MSLLDRILKDGQYDAFPNSGLRIGAYEALHTGMTRPVTPYYREWDKRMTAAMEDIRNGADPKEMLDKAASDLTRLMKPESSP</sequence>
<name>A0A9X4QUD1_9BACL</name>
<protein>
    <submittedName>
        <fullName evidence="2">Uncharacterized protein</fullName>
    </submittedName>
</protein>